<dbReference type="RefSeq" id="WP_191728226.1">
    <property type="nucleotide sequence ID" value="NZ_JACSQJ010000001.1"/>
</dbReference>
<organism evidence="2 3">
    <name type="scientific">Luteimonas colneyensis</name>
    <dbReference type="NCBI Taxonomy" id="2762230"/>
    <lineage>
        <taxon>Bacteria</taxon>
        <taxon>Pseudomonadati</taxon>
        <taxon>Pseudomonadota</taxon>
        <taxon>Gammaproteobacteria</taxon>
        <taxon>Lysobacterales</taxon>
        <taxon>Lysobacteraceae</taxon>
        <taxon>Luteimonas</taxon>
    </lineage>
</organism>
<protein>
    <submittedName>
        <fullName evidence="2">Uncharacterized protein</fullName>
    </submittedName>
</protein>
<evidence type="ECO:0000313" key="2">
    <source>
        <dbReference type="EMBL" id="MBD7986993.1"/>
    </source>
</evidence>
<proteinExistence type="predicted"/>
<dbReference type="InterPro" id="IPR038765">
    <property type="entry name" value="Papain-like_cys_pep_sf"/>
</dbReference>
<dbReference type="EMBL" id="JACSQJ010000001">
    <property type="protein sequence ID" value="MBD7986993.1"/>
    <property type="molecule type" value="Genomic_DNA"/>
</dbReference>
<dbReference type="Gene3D" id="3.90.1720.10">
    <property type="entry name" value="endopeptidase domain like (from Nostoc punctiforme)"/>
    <property type="match status" value="1"/>
</dbReference>
<reference evidence="2 3" key="1">
    <citation type="submission" date="2020-08" db="EMBL/GenBank/DDBJ databases">
        <title>A Genomic Blueprint of the Chicken Gut Microbiome.</title>
        <authorList>
            <person name="Gilroy R."/>
            <person name="Ravi A."/>
            <person name="Getino M."/>
            <person name="Pursley I."/>
            <person name="Horton D.L."/>
            <person name="Alikhan N.-F."/>
            <person name="Baker D."/>
            <person name="Gharbi K."/>
            <person name="Hall N."/>
            <person name="Watson M."/>
            <person name="Adriaenssens E.M."/>
            <person name="Foster-Nyarko E."/>
            <person name="Jarju S."/>
            <person name="Secka A."/>
            <person name="Antonio M."/>
            <person name="Oren A."/>
            <person name="Chaudhuri R."/>
            <person name="La Ragione R.M."/>
            <person name="Hildebrand F."/>
            <person name="Pallen M.J."/>
        </authorList>
    </citation>
    <scope>NUCLEOTIDE SEQUENCE [LARGE SCALE GENOMIC DNA]</scope>
    <source>
        <strain evidence="2 3">Sa2BVA3</strain>
    </source>
</reference>
<name>A0ABR8UG30_9GAMM</name>
<dbReference type="SUPFAM" id="SSF54001">
    <property type="entry name" value="Cysteine proteinases"/>
    <property type="match status" value="1"/>
</dbReference>
<accession>A0ABR8UG30</accession>
<sequence length="288" mass="30886">MSIDALQEGDILLMMGDGPLSELIAWASDGPYSHAAIVVDGGDLLEASFAGVRRSPLAARVQELAHYHFIDAWRPVDAQGGSCSADDRRRVRDQAGTMLGAPYPVDQLALFGAIMAVRGKWPKHPLLRTLVRFALDRALPSESQGMVCSEVVYRAWAECEVSPRGRLALPIVEGTRGDAPFPAIDWQRLYEDIAPLLLPAPADGRLRGGVPGDVGSLLDSMEAPDDEALEQARQRVLASLDVRGGLRSAGRNTAGAAYHPNPRLVSPQDLAGSPGTRLLGRLMERVGA</sequence>
<evidence type="ECO:0000313" key="3">
    <source>
        <dbReference type="Proteomes" id="UP000647183"/>
    </source>
</evidence>
<comment type="caution">
    <text evidence="2">The sequence shown here is derived from an EMBL/GenBank/DDBJ whole genome shotgun (WGS) entry which is preliminary data.</text>
</comment>
<keyword evidence="3" id="KW-1185">Reference proteome</keyword>
<evidence type="ECO:0000256" key="1">
    <source>
        <dbReference type="SAM" id="MobiDB-lite"/>
    </source>
</evidence>
<gene>
    <name evidence="2" type="ORF">H9645_02990</name>
</gene>
<feature type="region of interest" description="Disordered" evidence="1">
    <location>
        <begin position="250"/>
        <end position="272"/>
    </location>
</feature>
<dbReference type="Proteomes" id="UP000647183">
    <property type="component" value="Unassembled WGS sequence"/>
</dbReference>